<protein>
    <submittedName>
        <fullName evidence="9">Polyhydroxybutyrate depolymerase</fullName>
    </submittedName>
</protein>
<evidence type="ECO:0000256" key="7">
    <source>
        <dbReference type="ARBA" id="ARBA00023326"/>
    </source>
</evidence>
<dbReference type="GO" id="GO:0005576">
    <property type="term" value="C:extracellular region"/>
    <property type="evidence" value="ECO:0007669"/>
    <property type="project" value="UniProtKB-SubCell"/>
</dbReference>
<dbReference type="PANTHER" id="PTHR38050">
    <property type="match status" value="1"/>
</dbReference>
<dbReference type="InterPro" id="IPR000801">
    <property type="entry name" value="Esterase-like"/>
</dbReference>
<keyword evidence="6" id="KW-0119">Carbohydrate metabolism</keyword>
<dbReference type="InterPro" id="IPR029058">
    <property type="entry name" value="AB_hydrolase_fold"/>
</dbReference>
<evidence type="ECO:0000313" key="10">
    <source>
        <dbReference type="Proteomes" id="UP000658613"/>
    </source>
</evidence>
<evidence type="ECO:0000256" key="4">
    <source>
        <dbReference type="ARBA" id="ARBA00022729"/>
    </source>
</evidence>
<dbReference type="InterPro" id="IPR043595">
    <property type="entry name" value="FaeB/C/D"/>
</dbReference>
<feature type="signal peptide" evidence="8">
    <location>
        <begin position="1"/>
        <end position="28"/>
    </location>
</feature>
<evidence type="ECO:0000256" key="6">
    <source>
        <dbReference type="ARBA" id="ARBA00023277"/>
    </source>
</evidence>
<keyword evidence="7" id="KW-0624">Polysaccharide degradation</keyword>
<dbReference type="GO" id="GO:0030600">
    <property type="term" value="F:feruloyl esterase activity"/>
    <property type="evidence" value="ECO:0007669"/>
    <property type="project" value="InterPro"/>
</dbReference>
<dbReference type="Gene3D" id="3.40.50.1820">
    <property type="entry name" value="alpha/beta hydrolase"/>
    <property type="match status" value="1"/>
</dbReference>
<keyword evidence="5" id="KW-0378">Hydrolase</keyword>
<accession>A0A931GW50</accession>
<dbReference type="GO" id="GO:0045493">
    <property type="term" value="P:xylan catabolic process"/>
    <property type="evidence" value="ECO:0007669"/>
    <property type="project" value="UniProtKB-KW"/>
</dbReference>
<dbReference type="PANTHER" id="PTHR38050:SF2">
    <property type="entry name" value="FERULOYL ESTERASE C-RELATED"/>
    <property type="match status" value="1"/>
</dbReference>
<dbReference type="AlphaFoldDB" id="A0A931GW50"/>
<keyword evidence="10" id="KW-1185">Reference proteome</keyword>
<sequence>MKISRRGIWAAMAAALLGISSMASPAHAQLSSGAGSSEADLKFFSEMSSALLDALGGGGGAGAPSVPSLPSNPFVPSQTVTKATTVWGKDRTYHIVLPAGFDRSVSYPVIFGFGGWQHNATRTRAYEKLETAAGSRAIVVYPEADASKGTPAWAGAPYSGTQISEDVQFIRNIVNDLAANYGGDRFRVYAAGLSNGGGMALALGCHAPNLVKGVAGVAGAYYNPTVSNCVGGSVKTLIMHSKQDDVVQYGGGTRHGAPYKGVPAVYYETGLRNRCNVSAAAPKRVGNTEIFQHSGCVAPTKLMKIDSTGAEYPGHTWFNNPSATYEVVNFFLN</sequence>
<name>A0A931GW50_9CORY</name>
<dbReference type="EMBL" id="JADOUE010000001">
    <property type="protein sequence ID" value="MBG6122116.1"/>
    <property type="molecule type" value="Genomic_DNA"/>
</dbReference>
<evidence type="ECO:0000256" key="1">
    <source>
        <dbReference type="ARBA" id="ARBA00004613"/>
    </source>
</evidence>
<keyword evidence="2" id="KW-0964">Secreted</keyword>
<comment type="caution">
    <text evidence="9">The sequence shown here is derived from an EMBL/GenBank/DDBJ whole genome shotgun (WGS) entry which is preliminary data.</text>
</comment>
<evidence type="ECO:0000256" key="2">
    <source>
        <dbReference type="ARBA" id="ARBA00022525"/>
    </source>
</evidence>
<evidence type="ECO:0000313" key="9">
    <source>
        <dbReference type="EMBL" id="MBG6122116.1"/>
    </source>
</evidence>
<comment type="subcellular location">
    <subcellularLocation>
        <location evidence="1">Secreted</location>
    </subcellularLocation>
</comment>
<keyword evidence="3" id="KW-0858">Xylan degradation</keyword>
<reference evidence="9" key="1">
    <citation type="submission" date="2020-11" db="EMBL/GenBank/DDBJ databases">
        <title>Sequencing the genomes of 1000 actinobacteria strains.</title>
        <authorList>
            <person name="Klenk H.-P."/>
        </authorList>
    </citation>
    <scope>NUCLEOTIDE SEQUENCE</scope>
    <source>
        <strain evidence="9">DSM 45632</strain>
    </source>
</reference>
<organism evidence="9 10">
    <name type="scientific">Corynebacterium aquatimens</name>
    <dbReference type="NCBI Taxonomy" id="1190508"/>
    <lineage>
        <taxon>Bacteria</taxon>
        <taxon>Bacillati</taxon>
        <taxon>Actinomycetota</taxon>
        <taxon>Actinomycetes</taxon>
        <taxon>Mycobacteriales</taxon>
        <taxon>Corynebacteriaceae</taxon>
        <taxon>Corynebacterium</taxon>
    </lineage>
</organism>
<feature type="chain" id="PRO_5037620015" evidence="8">
    <location>
        <begin position="29"/>
        <end position="333"/>
    </location>
</feature>
<dbReference type="SUPFAM" id="SSF53474">
    <property type="entry name" value="alpha/beta-Hydrolases"/>
    <property type="match status" value="1"/>
</dbReference>
<gene>
    <name evidence="9" type="ORF">IW254_001085</name>
</gene>
<proteinExistence type="predicted"/>
<evidence type="ECO:0000256" key="3">
    <source>
        <dbReference type="ARBA" id="ARBA00022651"/>
    </source>
</evidence>
<dbReference type="Pfam" id="PF00756">
    <property type="entry name" value="Esterase"/>
    <property type="match status" value="1"/>
</dbReference>
<evidence type="ECO:0000256" key="8">
    <source>
        <dbReference type="SAM" id="SignalP"/>
    </source>
</evidence>
<dbReference type="RefSeq" id="WP_196824568.1">
    <property type="nucleotide sequence ID" value="NZ_CP046980.1"/>
</dbReference>
<evidence type="ECO:0000256" key="5">
    <source>
        <dbReference type="ARBA" id="ARBA00022801"/>
    </source>
</evidence>
<dbReference type="Proteomes" id="UP000658613">
    <property type="component" value="Unassembled WGS sequence"/>
</dbReference>
<keyword evidence="4 8" id="KW-0732">Signal</keyword>